<dbReference type="Gene3D" id="3.40.50.300">
    <property type="entry name" value="P-loop containing nucleotide triphosphate hydrolases"/>
    <property type="match status" value="1"/>
</dbReference>
<proteinExistence type="predicted"/>
<dbReference type="EMBL" id="SOFE01000014">
    <property type="protein sequence ID" value="TFB84869.1"/>
    <property type="molecule type" value="Genomic_DNA"/>
</dbReference>
<reference evidence="2 4" key="1">
    <citation type="submission" date="2016-10" db="EMBL/GenBank/DDBJ databases">
        <authorList>
            <person name="Varghese N."/>
            <person name="Submissions S."/>
        </authorList>
    </citation>
    <scope>NUCLEOTIDE SEQUENCE [LARGE SCALE GENOMIC DNA]</scope>
    <source>
        <strain evidence="2 4">GMCC 1.11211</strain>
    </source>
</reference>
<dbReference type="InterPro" id="IPR011629">
    <property type="entry name" value="CobW-like_C"/>
</dbReference>
<sequence length="365" mass="39630">MSIRLTGMQIETYLRVNVVSGLAGAGKSSVALTLGRQPFALATSVSDALRTVLTEVADAVPVGRGEACAIDVFVEAPTAVGPLEIASSLVETGDSPERLANGHAVRLGDLITVLDAERFWADLRSEAPAPVPEEHDVNFSDTHDDPDRTVGDILIEQVEWASIVVINKTDLVHARDAADIRDFVRLLNPASHVVFAEHGRGSAEGWPVPRRDMFAWLQCSPGWVRQLNGDALLSRSPQGLICVVYRDVRPFHPLRLAEFFRDRAEESGEILRSRGLFRLATRPSTVGSWSSAGPTITFEPTGMQSHDPDSPLGQEIAFFGRDLNARLLSANLDACLLTDAEFLAGPMFWNTLADPFPAWALESAA</sequence>
<dbReference type="AlphaFoldDB" id="A0A1I2XL04"/>
<reference evidence="3 5" key="2">
    <citation type="submission" date="2019-03" db="EMBL/GenBank/DDBJ databases">
        <title>Genomics of glacier-inhabiting Cryobacterium strains.</title>
        <authorList>
            <person name="Liu Q."/>
            <person name="Xin Y.-H."/>
        </authorList>
    </citation>
    <scope>NUCLEOTIDE SEQUENCE [LARGE SCALE GENOMIC DNA]</scope>
    <source>
        <strain evidence="3 5">Hh34</strain>
    </source>
</reference>
<accession>A0A1I2XL04</accession>
<protein>
    <submittedName>
        <fullName evidence="2">GTPase, G3E family</fullName>
    </submittedName>
</protein>
<evidence type="ECO:0000313" key="5">
    <source>
        <dbReference type="Proteomes" id="UP000297963"/>
    </source>
</evidence>
<gene>
    <name evidence="3" type="ORF">E3O11_07335</name>
    <name evidence="2" type="ORF">SAMN05216274_1019</name>
</gene>
<dbReference type="SUPFAM" id="SSF52540">
    <property type="entry name" value="P-loop containing nucleoside triphosphate hydrolases"/>
    <property type="match status" value="1"/>
</dbReference>
<dbReference type="Pfam" id="PF02492">
    <property type="entry name" value="cobW"/>
    <property type="match status" value="1"/>
</dbReference>
<dbReference type="Pfam" id="PF07683">
    <property type="entry name" value="CobW_C"/>
    <property type="match status" value="1"/>
</dbReference>
<evidence type="ECO:0000259" key="1">
    <source>
        <dbReference type="SMART" id="SM00833"/>
    </source>
</evidence>
<dbReference type="SUPFAM" id="SSF90002">
    <property type="entry name" value="Hypothetical protein YjiA, C-terminal domain"/>
    <property type="match status" value="1"/>
</dbReference>
<organism evidence="3 5">
    <name type="scientific">Cryobacterium levicorallinum</name>
    <dbReference type="NCBI Taxonomy" id="995038"/>
    <lineage>
        <taxon>Bacteria</taxon>
        <taxon>Bacillati</taxon>
        <taxon>Actinomycetota</taxon>
        <taxon>Actinomycetes</taxon>
        <taxon>Micrococcales</taxon>
        <taxon>Microbacteriaceae</taxon>
        <taxon>Cryobacterium</taxon>
    </lineage>
</organism>
<dbReference type="STRING" id="995038.SAMN05216274_1019"/>
<name>A0A1I2XL04_9MICO</name>
<dbReference type="InterPro" id="IPR027417">
    <property type="entry name" value="P-loop_NTPase"/>
</dbReference>
<evidence type="ECO:0000313" key="4">
    <source>
        <dbReference type="Proteomes" id="UP000199681"/>
    </source>
</evidence>
<dbReference type="Proteomes" id="UP000297963">
    <property type="component" value="Unassembled WGS sequence"/>
</dbReference>
<dbReference type="EMBL" id="FOPW01000001">
    <property type="protein sequence ID" value="SFH14183.1"/>
    <property type="molecule type" value="Genomic_DNA"/>
</dbReference>
<dbReference type="PANTHER" id="PTHR43603:SF1">
    <property type="entry name" value="ZINC-REGULATED GTPASE METALLOPROTEIN ACTIVATOR 1"/>
    <property type="match status" value="1"/>
</dbReference>
<keyword evidence="4" id="KW-1185">Reference proteome</keyword>
<dbReference type="InterPro" id="IPR051927">
    <property type="entry name" value="Zn_Chap_cDPG_Synth"/>
</dbReference>
<evidence type="ECO:0000313" key="3">
    <source>
        <dbReference type="EMBL" id="TFB84869.1"/>
    </source>
</evidence>
<dbReference type="SMART" id="SM00833">
    <property type="entry name" value="CobW_C"/>
    <property type="match status" value="1"/>
</dbReference>
<comment type="caution">
    <text evidence="3">The sequence shown here is derived from an EMBL/GenBank/DDBJ whole genome shotgun (WGS) entry which is preliminary data.</text>
</comment>
<evidence type="ECO:0000313" key="2">
    <source>
        <dbReference type="EMBL" id="SFH14183.1"/>
    </source>
</evidence>
<feature type="domain" description="CobW C-terminal" evidence="1">
    <location>
        <begin position="240"/>
        <end position="336"/>
    </location>
</feature>
<dbReference type="PANTHER" id="PTHR43603">
    <property type="entry name" value="COBW DOMAIN-CONTAINING PROTEIN DDB_G0274527"/>
    <property type="match status" value="1"/>
</dbReference>
<dbReference type="InterPro" id="IPR003495">
    <property type="entry name" value="CobW/HypB/UreG_nucleotide-bd"/>
</dbReference>
<dbReference type="Proteomes" id="UP000199681">
    <property type="component" value="Unassembled WGS sequence"/>
</dbReference>